<evidence type="ECO:0000256" key="4">
    <source>
        <dbReference type="ARBA" id="ARBA00022553"/>
    </source>
</evidence>
<name>A0A8B8BDD9_CRAVI</name>
<evidence type="ECO:0000256" key="3">
    <source>
        <dbReference type="ARBA" id="ARBA00022490"/>
    </source>
</evidence>
<dbReference type="GO" id="GO:0005737">
    <property type="term" value="C:cytoplasm"/>
    <property type="evidence" value="ECO:0007669"/>
    <property type="project" value="UniProtKB-SubCell"/>
</dbReference>
<evidence type="ECO:0000313" key="9">
    <source>
        <dbReference type="Proteomes" id="UP000694844"/>
    </source>
</evidence>
<keyword evidence="7" id="KW-0732">Signal</keyword>
<dbReference type="CDD" id="cd13318">
    <property type="entry name" value="PH_IQSEC"/>
    <property type="match status" value="1"/>
</dbReference>
<evidence type="ECO:0000256" key="1">
    <source>
        <dbReference type="ARBA" id="ARBA00004496"/>
    </source>
</evidence>
<feature type="signal peptide" evidence="7">
    <location>
        <begin position="1"/>
        <end position="24"/>
    </location>
</feature>
<dbReference type="Pfam" id="PF01369">
    <property type="entry name" value="Sec7"/>
    <property type="match status" value="1"/>
</dbReference>
<dbReference type="GeneID" id="111108994"/>
<feature type="domain" description="SEC7" evidence="8">
    <location>
        <begin position="4"/>
        <end position="68"/>
    </location>
</feature>
<dbReference type="PANTHER" id="PTHR10663:SF342">
    <property type="entry name" value="FI21420P1"/>
    <property type="match status" value="1"/>
</dbReference>
<keyword evidence="5" id="KW-0175">Coiled coil</keyword>
<feature type="compositionally biased region" description="Polar residues" evidence="6">
    <location>
        <begin position="355"/>
        <end position="371"/>
    </location>
</feature>
<dbReference type="InterPro" id="IPR011993">
    <property type="entry name" value="PH-like_dom_sf"/>
</dbReference>
<keyword evidence="3" id="KW-0963">Cytoplasm</keyword>
<dbReference type="InterPro" id="IPR033742">
    <property type="entry name" value="IQSEC_PH"/>
</dbReference>
<dbReference type="GO" id="GO:0030036">
    <property type="term" value="P:actin cytoskeleton organization"/>
    <property type="evidence" value="ECO:0007669"/>
    <property type="project" value="TreeGrafter"/>
</dbReference>
<feature type="chain" id="PRO_5034228336" evidence="7">
    <location>
        <begin position="25"/>
        <end position="392"/>
    </location>
</feature>
<dbReference type="GO" id="GO:0032012">
    <property type="term" value="P:regulation of ARF protein signal transduction"/>
    <property type="evidence" value="ECO:0007669"/>
    <property type="project" value="InterPro"/>
</dbReference>
<comment type="subcellular location">
    <subcellularLocation>
        <location evidence="1">Cytoplasm</location>
    </subcellularLocation>
</comment>
<dbReference type="SUPFAM" id="SSF48425">
    <property type="entry name" value="Sec7 domain"/>
    <property type="match status" value="1"/>
</dbReference>
<gene>
    <name evidence="10" type="primary">LOC111108994</name>
</gene>
<dbReference type="Pfam" id="PF16453">
    <property type="entry name" value="IQ_SEC7_PH"/>
    <property type="match status" value="2"/>
</dbReference>
<evidence type="ECO:0000259" key="8">
    <source>
        <dbReference type="PROSITE" id="PS50190"/>
    </source>
</evidence>
<dbReference type="RefSeq" id="XP_022300789.1">
    <property type="nucleotide sequence ID" value="XM_022445081.1"/>
</dbReference>
<dbReference type="SUPFAM" id="SSF50729">
    <property type="entry name" value="PH domain-like"/>
    <property type="match status" value="1"/>
</dbReference>
<feature type="region of interest" description="Disordered" evidence="6">
    <location>
        <begin position="341"/>
        <end position="392"/>
    </location>
</feature>
<dbReference type="KEGG" id="cvn:111108994"/>
<evidence type="ECO:0000256" key="5">
    <source>
        <dbReference type="ARBA" id="ARBA00023054"/>
    </source>
</evidence>
<keyword evidence="9" id="KW-1185">Reference proteome</keyword>
<dbReference type="PROSITE" id="PS50190">
    <property type="entry name" value="SEC7"/>
    <property type="match status" value="1"/>
</dbReference>
<dbReference type="Gene3D" id="2.30.29.30">
    <property type="entry name" value="Pleckstrin-homology domain (PH domain)/Phosphotyrosine-binding domain (PTB)"/>
    <property type="match status" value="1"/>
</dbReference>
<dbReference type="OrthoDB" id="430364at2759"/>
<reference evidence="10" key="1">
    <citation type="submission" date="2025-08" db="UniProtKB">
        <authorList>
            <consortium name="RefSeq"/>
        </authorList>
    </citation>
    <scope>IDENTIFICATION</scope>
    <source>
        <tissue evidence="10">Whole sample</tissue>
    </source>
</reference>
<evidence type="ECO:0000313" key="10">
    <source>
        <dbReference type="RefSeq" id="XP_022300789.1"/>
    </source>
</evidence>
<evidence type="ECO:0000256" key="2">
    <source>
        <dbReference type="ARBA" id="ARBA00006248"/>
    </source>
</evidence>
<proteinExistence type="inferred from homology"/>
<evidence type="ECO:0000256" key="7">
    <source>
        <dbReference type="SAM" id="SignalP"/>
    </source>
</evidence>
<evidence type="ECO:0000256" key="6">
    <source>
        <dbReference type="SAM" id="MobiDB-lite"/>
    </source>
</evidence>
<dbReference type="InterPro" id="IPR023394">
    <property type="entry name" value="Sec7_C_sf"/>
</dbReference>
<accession>A0A8B8BDD9</accession>
<dbReference type="AlphaFoldDB" id="A0A8B8BDD9"/>
<dbReference type="Gene3D" id="1.10.1000.11">
    <property type="entry name" value="Arf Nucleotide-binding Site Opener,domain 2"/>
    <property type="match status" value="1"/>
</dbReference>
<dbReference type="PANTHER" id="PTHR10663">
    <property type="entry name" value="GUANYL-NUCLEOTIDE EXCHANGE FACTOR"/>
    <property type="match status" value="1"/>
</dbReference>
<comment type="similarity">
    <text evidence="2">Belongs to the BRAG family.</text>
</comment>
<organism evidence="9 10">
    <name type="scientific">Crassostrea virginica</name>
    <name type="common">Eastern oyster</name>
    <dbReference type="NCBI Taxonomy" id="6565"/>
    <lineage>
        <taxon>Eukaryota</taxon>
        <taxon>Metazoa</taxon>
        <taxon>Spiralia</taxon>
        <taxon>Lophotrochozoa</taxon>
        <taxon>Mollusca</taxon>
        <taxon>Bivalvia</taxon>
        <taxon>Autobranchia</taxon>
        <taxon>Pteriomorphia</taxon>
        <taxon>Ostreida</taxon>
        <taxon>Ostreoidea</taxon>
        <taxon>Ostreidae</taxon>
        <taxon>Crassostrea</taxon>
    </lineage>
</organism>
<dbReference type="Proteomes" id="UP000694844">
    <property type="component" value="Chromosome 8"/>
</dbReference>
<protein>
    <submittedName>
        <fullName evidence="10">IQ motif and SEC7 domain-containing protein 1-like</fullName>
    </submittedName>
</protein>
<sequence length="392" mass="44168">MKNFRTLDTVFLLAFAIIMFNTDSHNSSIKVERKMKVEDFIRNLRAIDDGQDVDRDMLIGIYNRIQTQEFRAGVDHVTQVMKVEQTVVGKKPQLALPHRRLVCYCRLYEVHDPNKKEKIGLHQREVFLFNDFWHLSLISANHLKSLSSKTRGIQNMNLDFSIFSIFSKKKTGITYSYKHSFPLSSMQVFLFETSHYQYGVCLVSGVNNKVLITLNARNDHDRQKFVEDLREAILETNGMETLRIEKELQRHSTNHSTLDHHYANDDSRVLMYEQIKPSDPSINRLSAPDCPNLQKLPLSNSLTDLCQGQGMRRGSSGGSLDSGVASGGSGGVMVYGDVTSRHSQTSLHSRGSPATHKTSQSSLGSPATQQGVRGHRKQGMSLSKQLPVGTDV</sequence>
<dbReference type="GO" id="GO:0005085">
    <property type="term" value="F:guanyl-nucleotide exchange factor activity"/>
    <property type="evidence" value="ECO:0007669"/>
    <property type="project" value="InterPro"/>
</dbReference>
<keyword evidence="4" id="KW-0597">Phosphoprotein</keyword>
<dbReference type="InterPro" id="IPR000904">
    <property type="entry name" value="Sec7_dom"/>
</dbReference>
<dbReference type="InterPro" id="IPR035999">
    <property type="entry name" value="Sec7_dom_sf"/>
</dbReference>